<accession>A0A401ZSN2</accession>
<proteinExistence type="inferred from homology"/>
<evidence type="ECO:0000313" key="10">
    <source>
        <dbReference type="Proteomes" id="UP000287224"/>
    </source>
</evidence>
<evidence type="ECO:0000313" key="9">
    <source>
        <dbReference type="EMBL" id="GCE09794.1"/>
    </source>
</evidence>
<sequence>MARIKIDTARRTGTIDRNIYGGFIEHLGRCIYGGIYEEGSSLSDEHGFRKDVMEAVKGLHPPILRWPGGNFVSGYRWTDGIGPVEQRPARLELAWHSVENNHFGTDEFMRYCEVMNIEPYICVNMGTGTMDEARDWVEYCNGTGDTYWANLRRQNGHPEPYNVKYWGLGNEMYGQWQIGHLSAEDYVKKAREFAKVMKWTDPSIKLVGCGQNGWNDWDQTVIEGLAPLMDYYSLHLYTGSDDYYSNVLAPALVDFALETCQAMIERARFNQKLDHPIHIAYDEWNVWFRQRSAESALEERYDLADALAVSSYLNSFVRHSDTVKMANLAQMVNVIAPIFTSKEDLFLQTIYHPLRIYEEQMQEVTLDAYVDCKQLTLTEDQEKSRWPQSIASLGPFKVLDVSVTSDQQGHELAIAVVNRDQEEDHTTTIQFADPTTISQGRIYQVNATDPNTSNSFEHPDAVTVQERQLELADGNLTYTFPAHSLTVLRLHAE</sequence>
<dbReference type="InterPro" id="IPR017853">
    <property type="entry name" value="GH"/>
</dbReference>
<protein>
    <recommendedName>
        <fullName evidence="4">non-reducing end alpha-L-arabinofuranosidase</fullName>
        <ecNumber evidence="4">3.2.1.55</ecNumber>
    </recommendedName>
</protein>
<gene>
    <name evidence="9" type="ORF">KDAU_71230</name>
</gene>
<dbReference type="GO" id="GO:0046373">
    <property type="term" value="P:L-arabinose metabolic process"/>
    <property type="evidence" value="ECO:0007669"/>
    <property type="project" value="InterPro"/>
</dbReference>
<dbReference type="GO" id="GO:0000272">
    <property type="term" value="P:polysaccharide catabolic process"/>
    <property type="evidence" value="ECO:0007669"/>
    <property type="project" value="TreeGrafter"/>
</dbReference>
<dbReference type="Gene3D" id="2.60.40.1180">
    <property type="entry name" value="Golgi alpha-mannosidase II"/>
    <property type="match status" value="1"/>
</dbReference>
<dbReference type="Gene3D" id="3.20.20.80">
    <property type="entry name" value="Glycosidases"/>
    <property type="match status" value="1"/>
</dbReference>
<evidence type="ECO:0000259" key="8">
    <source>
        <dbReference type="SMART" id="SM00813"/>
    </source>
</evidence>
<evidence type="ECO:0000256" key="1">
    <source>
        <dbReference type="ARBA" id="ARBA00001462"/>
    </source>
</evidence>
<name>A0A401ZSN2_9CHLR</name>
<dbReference type="PANTHER" id="PTHR43576:SF3">
    <property type="entry name" value="ALPHA-L-ARABINOFURANOSIDASE C"/>
    <property type="match status" value="1"/>
</dbReference>
<comment type="similarity">
    <text evidence="2">Belongs to the glycosyl hydrolase 51 family.</text>
</comment>
<feature type="domain" description="Alpha-L-arabinofuranosidase C-terminal" evidence="8">
    <location>
        <begin position="282"/>
        <end position="484"/>
    </location>
</feature>
<comment type="caution">
    <text evidence="9">The sequence shown here is derived from an EMBL/GenBank/DDBJ whole genome shotgun (WGS) entry which is preliminary data.</text>
</comment>
<evidence type="ECO:0000256" key="7">
    <source>
        <dbReference type="ARBA" id="ARBA00023295"/>
    </source>
</evidence>
<keyword evidence="5" id="KW-0378">Hydrolase</keyword>
<dbReference type="EC" id="3.2.1.55" evidence="4"/>
<dbReference type="Proteomes" id="UP000287224">
    <property type="component" value="Unassembled WGS sequence"/>
</dbReference>
<dbReference type="OrthoDB" id="9758333at2"/>
<dbReference type="Pfam" id="PF22848">
    <property type="entry name" value="ASD1_dom"/>
    <property type="match status" value="1"/>
</dbReference>
<dbReference type="InterPro" id="IPR055235">
    <property type="entry name" value="ASD1_cat"/>
</dbReference>
<keyword evidence="7" id="KW-0326">Glycosidase</keyword>
<dbReference type="Pfam" id="PF06964">
    <property type="entry name" value="Alpha-L-AF_C"/>
    <property type="match status" value="1"/>
</dbReference>
<dbReference type="RefSeq" id="WP_126602540.1">
    <property type="nucleotide sequence ID" value="NZ_BIFQ01000002.1"/>
</dbReference>
<comment type="subunit">
    <text evidence="3">Homohexamer; trimer of dimers.</text>
</comment>
<evidence type="ECO:0000256" key="6">
    <source>
        <dbReference type="ARBA" id="ARBA00023277"/>
    </source>
</evidence>
<reference evidence="10" key="1">
    <citation type="submission" date="2018-12" db="EMBL/GenBank/DDBJ databases">
        <title>Tengunoibacter tsumagoiensis gen. nov., sp. nov., Dictyobacter kobayashii sp. nov., D. alpinus sp. nov., and D. joshuensis sp. nov. and description of Dictyobacteraceae fam. nov. within the order Ktedonobacterales isolated from Tengu-no-mugimeshi.</title>
        <authorList>
            <person name="Wang C.M."/>
            <person name="Zheng Y."/>
            <person name="Sakai Y."/>
            <person name="Toyoda A."/>
            <person name="Minakuchi Y."/>
            <person name="Abe K."/>
            <person name="Yokota A."/>
            <person name="Yabe S."/>
        </authorList>
    </citation>
    <scope>NUCLEOTIDE SEQUENCE [LARGE SCALE GENOMIC DNA]</scope>
    <source>
        <strain evidence="10">S-27</strain>
    </source>
</reference>
<evidence type="ECO:0000256" key="5">
    <source>
        <dbReference type="ARBA" id="ARBA00022801"/>
    </source>
</evidence>
<dbReference type="GO" id="GO:0046556">
    <property type="term" value="F:alpha-L-arabinofuranosidase activity"/>
    <property type="evidence" value="ECO:0007669"/>
    <property type="project" value="UniProtKB-EC"/>
</dbReference>
<dbReference type="SMART" id="SM00813">
    <property type="entry name" value="Alpha-L-AF_C"/>
    <property type="match status" value="1"/>
</dbReference>
<dbReference type="EMBL" id="BIFQ01000002">
    <property type="protein sequence ID" value="GCE09794.1"/>
    <property type="molecule type" value="Genomic_DNA"/>
</dbReference>
<keyword evidence="10" id="KW-1185">Reference proteome</keyword>
<comment type="catalytic activity">
    <reaction evidence="1">
        <text>Hydrolysis of terminal non-reducing alpha-L-arabinofuranoside residues in alpha-L-arabinosides.</text>
        <dbReference type="EC" id="3.2.1.55"/>
    </reaction>
</comment>
<evidence type="ECO:0000256" key="2">
    <source>
        <dbReference type="ARBA" id="ARBA00007186"/>
    </source>
</evidence>
<evidence type="ECO:0000256" key="4">
    <source>
        <dbReference type="ARBA" id="ARBA00012670"/>
    </source>
</evidence>
<dbReference type="InterPro" id="IPR010720">
    <property type="entry name" value="Alpha-L-AF_C"/>
</dbReference>
<dbReference type="PANTHER" id="PTHR43576">
    <property type="entry name" value="ALPHA-L-ARABINOFURANOSIDASE C-RELATED"/>
    <property type="match status" value="1"/>
</dbReference>
<evidence type="ECO:0000256" key="3">
    <source>
        <dbReference type="ARBA" id="ARBA00011165"/>
    </source>
</evidence>
<dbReference type="InterPro" id="IPR013780">
    <property type="entry name" value="Glyco_hydro_b"/>
</dbReference>
<dbReference type="SUPFAM" id="SSF51011">
    <property type="entry name" value="Glycosyl hydrolase domain"/>
    <property type="match status" value="1"/>
</dbReference>
<organism evidence="9 10">
    <name type="scientific">Dictyobacter aurantiacus</name>
    <dbReference type="NCBI Taxonomy" id="1936993"/>
    <lineage>
        <taxon>Bacteria</taxon>
        <taxon>Bacillati</taxon>
        <taxon>Chloroflexota</taxon>
        <taxon>Ktedonobacteria</taxon>
        <taxon>Ktedonobacterales</taxon>
        <taxon>Dictyobacteraceae</taxon>
        <taxon>Dictyobacter</taxon>
    </lineage>
</organism>
<keyword evidence="6" id="KW-0119">Carbohydrate metabolism</keyword>
<dbReference type="AlphaFoldDB" id="A0A401ZSN2"/>
<dbReference type="SUPFAM" id="SSF51445">
    <property type="entry name" value="(Trans)glycosidases"/>
    <property type="match status" value="1"/>
</dbReference>